<dbReference type="Proteomes" id="UP001447188">
    <property type="component" value="Unassembled WGS sequence"/>
</dbReference>
<proteinExistence type="predicted"/>
<organism evidence="2 3">
    <name type="scientific">Discina gigas</name>
    <dbReference type="NCBI Taxonomy" id="1032678"/>
    <lineage>
        <taxon>Eukaryota</taxon>
        <taxon>Fungi</taxon>
        <taxon>Dikarya</taxon>
        <taxon>Ascomycota</taxon>
        <taxon>Pezizomycotina</taxon>
        <taxon>Pezizomycetes</taxon>
        <taxon>Pezizales</taxon>
        <taxon>Discinaceae</taxon>
        <taxon>Discina</taxon>
    </lineage>
</organism>
<evidence type="ECO:0000256" key="1">
    <source>
        <dbReference type="SAM" id="MobiDB-lite"/>
    </source>
</evidence>
<sequence length="497" mass="55132">MWEKTGLKTFDPEKDQEDWPQLELTNATVKSKEAGKRLEDLLNVRDTGPLEIRGTLSKIPSELSGIVRTNTIYKSPLVLSNVYTYSMEKLGDGTVKIWALGSCAWYSIQPSEEYKKIFHVMIEKTKLWFFLEEKYEGYLGNDKKISGTVGQLYSQYAAKEPTCATEKVAAELFDKHRRFLLFSMCSADTVMWERTPLFRYYAQKYSAELEEIRGSIILPGASASQETPASPPPAQSRKPPPTQRARKHRVKASEQASDGEETEEINVHTSTTIRMSVTPTYGNSDSEDNGPRKRQSSKGKSSLRPSRTMPPPEAPGSIDDNSSNSSIEDTSLALPLNRKRAPDDLISFNIGTPAAKYPRTHTDGQLPISAAGISISDLIVGRHRVPSSATSPQTVGPNRPGGHWECEIDGCKHSILDANEPDNLKQIEEHYEDHGRIVEQAMKAIGGEDLPSRPKYPVNNLLAKIEEMAKKWAMTKPAPLAALELGFPAPASSNKDL</sequence>
<feature type="compositionally biased region" description="Pro residues" evidence="1">
    <location>
        <begin position="229"/>
        <end position="242"/>
    </location>
</feature>
<comment type="caution">
    <text evidence="2">The sequence shown here is derived from an EMBL/GenBank/DDBJ whole genome shotgun (WGS) entry which is preliminary data.</text>
</comment>
<feature type="region of interest" description="Disordered" evidence="1">
    <location>
        <begin position="222"/>
        <end position="338"/>
    </location>
</feature>
<reference evidence="2 3" key="1">
    <citation type="submission" date="2024-02" db="EMBL/GenBank/DDBJ databases">
        <title>Discinaceae phylogenomics.</title>
        <authorList>
            <person name="Dirks A.C."/>
            <person name="James T.Y."/>
        </authorList>
    </citation>
    <scope>NUCLEOTIDE SEQUENCE [LARGE SCALE GENOMIC DNA]</scope>
    <source>
        <strain evidence="2 3">ACD0624</strain>
    </source>
</reference>
<protein>
    <recommendedName>
        <fullName evidence="4">DNA (cytosine-5)-methyltransferase 1 replication foci domain-containing protein</fullName>
    </recommendedName>
</protein>
<evidence type="ECO:0000313" key="2">
    <source>
        <dbReference type="EMBL" id="KAL0636874.1"/>
    </source>
</evidence>
<gene>
    <name evidence="2" type="ORF">Q9L58_004095</name>
</gene>
<feature type="compositionally biased region" description="Polar residues" evidence="1">
    <location>
        <begin position="267"/>
        <end position="284"/>
    </location>
</feature>
<dbReference type="EMBL" id="JBBBZM010000042">
    <property type="protein sequence ID" value="KAL0636874.1"/>
    <property type="molecule type" value="Genomic_DNA"/>
</dbReference>
<name>A0ABR3GLS7_9PEZI</name>
<feature type="compositionally biased region" description="Low complexity" evidence="1">
    <location>
        <begin position="317"/>
        <end position="327"/>
    </location>
</feature>
<evidence type="ECO:0000313" key="3">
    <source>
        <dbReference type="Proteomes" id="UP001447188"/>
    </source>
</evidence>
<keyword evidence="3" id="KW-1185">Reference proteome</keyword>
<evidence type="ECO:0008006" key="4">
    <source>
        <dbReference type="Google" id="ProtNLM"/>
    </source>
</evidence>
<accession>A0ABR3GLS7</accession>